<evidence type="ECO:0000313" key="3">
    <source>
        <dbReference type="Proteomes" id="UP000326169"/>
    </source>
</evidence>
<dbReference type="PROSITE" id="PS50234">
    <property type="entry name" value="VWFA"/>
    <property type="match status" value="1"/>
</dbReference>
<feature type="domain" description="VWFA" evidence="1">
    <location>
        <begin position="28"/>
        <end position="220"/>
    </location>
</feature>
<organism evidence="2 3">
    <name type="scientific">Limnospira platensis NIES-46</name>
    <dbReference type="NCBI Taxonomy" id="1236695"/>
    <lineage>
        <taxon>Bacteria</taxon>
        <taxon>Bacillati</taxon>
        <taxon>Cyanobacteriota</taxon>
        <taxon>Cyanophyceae</taxon>
        <taxon>Oscillatoriophycideae</taxon>
        <taxon>Oscillatoriales</taxon>
        <taxon>Sirenicapillariaceae</taxon>
        <taxon>Limnospira</taxon>
    </lineage>
</organism>
<name>A0A5M3TCY6_LIMPL</name>
<dbReference type="EMBL" id="BIMW01000190">
    <property type="protein sequence ID" value="GCE96427.1"/>
    <property type="molecule type" value="Genomic_DNA"/>
</dbReference>
<dbReference type="PIRSF" id="PIRSF020634">
    <property type="entry name" value="TerY_vWA"/>
    <property type="match status" value="1"/>
</dbReference>
<dbReference type="SUPFAM" id="SSF53300">
    <property type="entry name" value="vWA-like"/>
    <property type="match status" value="1"/>
</dbReference>
<evidence type="ECO:0000259" key="1">
    <source>
        <dbReference type="PROSITE" id="PS50234"/>
    </source>
</evidence>
<gene>
    <name evidence="2" type="ORF">NIES46_44990</name>
</gene>
<dbReference type="Gene3D" id="3.40.50.410">
    <property type="entry name" value="von Willebrand factor, type A domain"/>
    <property type="match status" value="1"/>
</dbReference>
<keyword evidence="3" id="KW-1185">Reference proteome</keyword>
<sequence length="230" mass="26035">MWMVRVKNQNMRLEEAVEFAENPEPRCPCVLLLDTSASMQGEPLDGLNVGLMTFRENLIKDELAKKRVEIAVITFDNQVKIIQDFVTADRFEPPMLTAQGQTYMGTAIGEALDMIASRKAEYRNNGITYYRPWVFMITDGEPQGESDRITEQAIKRIRDEEANKQVAFFAVGVEGANMERLGEIAERTPLKLKGLDFREMFIWLSASMQTVSHSKVDEQVALPPPGWGTV</sequence>
<protein>
    <recommendedName>
        <fullName evidence="1">VWFA domain-containing protein</fullName>
    </recommendedName>
</protein>
<dbReference type="InterPro" id="IPR002035">
    <property type="entry name" value="VWF_A"/>
</dbReference>
<dbReference type="InterPro" id="IPR036465">
    <property type="entry name" value="vWFA_dom_sf"/>
</dbReference>
<evidence type="ECO:0000313" key="2">
    <source>
        <dbReference type="EMBL" id="GCE96427.1"/>
    </source>
</evidence>
<comment type="caution">
    <text evidence="2">The sequence shown here is derived from an EMBL/GenBank/DDBJ whole genome shotgun (WGS) entry which is preliminary data.</text>
</comment>
<dbReference type="InterPro" id="IPR011392">
    <property type="entry name" value="Tellurite-R_TerY"/>
</dbReference>
<dbReference type="Proteomes" id="UP000326169">
    <property type="component" value="Unassembled WGS sequence"/>
</dbReference>
<reference evidence="2 3" key="1">
    <citation type="journal article" date="2019" name="J Genomics">
        <title>The Draft Genome of a Hydrogen-producing Cyanobacterium, Arthrospira platensis NIES-46.</title>
        <authorList>
            <person name="Suzuki S."/>
            <person name="Yamaguchi H."/>
            <person name="Kawachi M."/>
        </authorList>
    </citation>
    <scope>NUCLEOTIDE SEQUENCE [LARGE SCALE GENOMIC DNA]</scope>
    <source>
        <strain evidence="2 3">NIES-46</strain>
    </source>
</reference>
<dbReference type="SMART" id="SM00327">
    <property type="entry name" value="VWA"/>
    <property type="match status" value="1"/>
</dbReference>
<dbReference type="Pfam" id="PF00092">
    <property type="entry name" value="VWA"/>
    <property type="match status" value="1"/>
</dbReference>
<accession>A0A5M3TCY6</accession>
<proteinExistence type="predicted"/>